<dbReference type="Proteomes" id="UP000594263">
    <property type="component" value="Unplaced"/>
</dbReference>
<keyword evidence="3" id="KW-0378">Hydrolase</keyword>
<dbReference type="SUPFAM" id="SSF54001">
    <property type="entry name" value="Cysteine proteinases"/>
    <property type="match status" value="1"/>
</dbReference>
<dbReference type="InterPro" id="IPR038765">
    <property type="entry name" value="Papain-like_cys_pep_sf"/>
</dbReference>
<dbReference type="GO" id="GO:0008234">
    <property type="term" value="F:cysteine-type peptidase activity"/>
    <property type="evidence" value="ECO:0007669"/>
    <property type="project" value="UniProtKB-KW"/>
</dbReference>
<dbReference type="InterPro" id="IPR003653">
    <property type="entry name" value="Peptidase_C48_C"/>
</dbReference>
<feature type="compositionally biased region" description="Basic residues" evidence="6">
    <location>
        <begin position="20"/>
        <end position="38"/>
    </location>
</feature>
<evidence type="ECO:0000313" key="8">
    <source>
        <dbReference type="EnsemblPlants" id="Kaladp0034s0045.1.v1.1"/>
    </source>
</evidence>
<dbReference type="Gene3D" id="3.30.310.130">
    <property type="entry name" value="Ubiquitin-related"/>
    <property type="match status" value="1"/>
</dbReference>
<feature type="domain" description="Ubiquitin-like protease family profile" evidence="7">
    <location>
        <begin position="351"/>
        <end position="542"/>
    </location>
</feature>
<dbReference type="Gramene" id="Kaladp0034s0045.1.v1.1">
    <property type="protein sequence ID" value="Kaladp0034s0045.1.v1.1"/>
    <property type="gene ID" value="Kaladp0034s0045.v1.1"/>
</dbReference>
<evidence type="ECO:0000313" key="9">
    <source>
        <dbReference type="Proteomes" id="UP000594263"/>
    </source>
</evidence>
<sequence length="591" mass="69442">MGRRPFSVSLTLSLLFHRRRSRAHRRQPHRRRSVNRRRRMDDGEIERRVRDKRRKLDDIELMKLVNDGDDADEAPGELEVVSAREETMGRKEEELEMAGLKEEFWRTSDEELELKIRRNKGHLDSLPLSDGGAKLKRSIKRMEAEIQRRKRDKEAYVCEKPLQSHAFSDAAAGLNQDIQLSSGKTHSQFFSSFCSKLELSNNGKIGSCHEPKRKPSRQFVSQKEQTSRDMPFQRPTRLASNNTDHTPVSIDRWREVSALSLSQRSLPTRLIQKYARAEAPSSINSFRARGRQGKTVVFLDDDDDDDYQRDKDNSPSVEEDVLFDDMPHQFRNLNERFRRISYPSRDDPTSVIITSKDMDCLDPQEYLSTPIMDFYIRFLQLHYLQQPGSPTLKSRCDFHFFNTYFYSKLTEAVSCKGGDDTTFTKFRRWWKGTNIFHKAYILLPIYEEKHWSLIIICIPDKDKETGPIILHLDSLGFHHSPSLFENIKRFIREEWDHTTQESASSDLPWENLPCIEEKKIAVPQQENDYDCGLFVLYFIERFIAEAPQRLCRKDLQMFGRQWFRPTEASALRTKIRSLLIKEFEATRHVHV</sequence>
<name>A0A7N0ZU35_KALFE</name>
<dbReference type="Pfam" id="PF02902">
    <property type="entry name" value="Peptidase_C48"/>
    <property type="match status" value="1"/>
</dbReference>
<dbReference type="GO" id="GO:0016926">
    <property type="term" value="P:protein desumoylation"/>
    <property type="evidence" value="ECO:0007669"/>
    <property type="project" value="UniProtKB-ARBA"/>
</dbReference>
<evidence type="ECO:0000256" key="1">
    <source>
        <dbReference type="ARBA" id="ARBA00005234"/>
    </source>
</evidence>
<keyword evidence="4" id="KW-0788">Thiol protease</keyword>
<feature type="region of interest" description="Disordered" evidence="6">
    <location>
        <begin position="205"/>
        <end position="246"/>
    </location>
</feature>
<evidence type="ECO:0000256" key="4">
    <source>
        <dbReference type="ARBA" id="ARBA00022807"/>
    </source>
</evidence>
<dbReference type="Gene3D" id="1.10.418.20">
    <property type="match status" value="1"/>
</dbReference>
<keyword evidence="9" id="KW-1185">Reference proteome</keyword>
<keyword evidence="2" id="KW-0645">Protease</keyword>
<feature type="coiled-coil region" evidence="5">
    <location>
        <begin position="132"/>
        <end position="159"/>
    </location>
</feature>
<dbReference type="PANTHER" id="PTHR46915:SF2">
    <property type="entry name" value="UBIQUITIN-LIKE PROTEASE 4"/>
    <property type="match status" value="1"/>
</dbReference>
<dbReference type="PROSITE" id="PS50600">
    <property type="entry name" value="ULP_PROTEASE"/>
    <property type="match status" value="1"/>
</dbReference>
<reference evidence="8" key="1">
    <citation type="submission" date="2021-01" db="UniProtKB">
        <authorList>
            <consortium name="EnsemblPlants"/>
        </authorList>
    </citation>
    <scope>IDENTIFICATION</scope>
</reference>
<accession>A0A7N0ZU35</accession>
<dbReference type="PANTHER" id="PTHR46915">
    <property type="entry name" value="UBIQUITIN-LIKE PROTEASE 4-RELATED"/>
    <property type="match status" value="1"/>
</dbReference>
<dbReference type="AlphaFoldDB" id="A0A7N0ZU35"/>
<organism evidence="8 9">
    <name type="scientific">Kalanchoe fedtschenkoi</name>
    <name type="common">Lavender scallops</name>
    <name type="synonym">South American air plant</name>
    <dbReference type="NCBI Taxonomy" id="63787"/>
    <lineage>
        <taxon>Eukaryota</taxon>
        <taxon>Viridiplantae</taxon>
        <taxon>Streptophyta</taxon>
        <taxon>Embryophyta</taxon>
        <taxon>Tracheophyta</taxon>
        <taxon>Spermatophyta</taxon>
        <taxon>Magnoliopsida</taxon>
        <taxon>eudicotyledons</taxon>
        <taxon>Gunneridae</taxon>
        <taxon>Pentapetalae</taxon>
        <taxon>Saxifragales</taxon>
        <taxon>Crassulaceae</taxon>
        <taxon>Kalanchoe</taxon>
    </lineage>
</organism>
<keyword evidence="5" id="KW-0175">Coiled coil</keyword>
<protein>
    <recommendedName>
        <fullName evidence="7">Ubiquitin-like protease family profile domain-containing protein</fullName>
    </recommendedName>
</protein>
<evidence type="ECO:0000256" key="5">
    <source>
        <dbReference type="SAM" id="Coils"/>
    </source>
</evidence>
<proteinExistence type="inferred from homology"/>
<dbReference type="GO" id="GO:0006508">
    <property type="term" value="P:proteolysis"/>
    <property type="evidence" value="ECO:0007669"/>
    <property type="project" value="UniProtKB-KW"/>
</dbReference>
<evidence type="ECO:0000256" key="3">
    <source>
        <dbReference type="ARBA" id="ARBA00022801"/>
    </source>
</evidence>
<evidence type="ECO:0000256" key="6">
    <source>
        <dbReference type="SAM" id="MobiDB-lite"/>
    </source>
</evidence>
<evidence type="ECO:0000259" key="7">
    <source>
        <dbReference type="PROSITE" id="PS50600"/>
    </source>
</evidence>
<feature type="region of interest" description="Disordered" evidence="6">
    <location>
        <begin position="20"/>
        <end position="39"/>
    </location>
</feature>
<evidence type="ECO:0000256" key="2">
    <source>
        <dbReference type="ARBA" id="ARBA00022670"/>
    </source>
</evidence>
<dbReference type="EnsemblPlants" id="Kaladp0034s0045.1.v1.1">
    <property type="protein sequence ID" value="Kaladp0034s0045.1.v1.1"/>
    <property type="gene ID" value="Kaladp0034s0045.v1.1"/>
</dbReference>
<comment type="similarity">
    <text evidence="1">Belongs to the peptidase C48 family.</text>
</comment>